<dbReference type="Pfam" id="PF02944">
    <property type="entry name" value="BESS"/>
    <property type="match status" value="1"/>
</dbReference>
<reference evidence="5" key="1">
    <citation type="submission" date="2022-03" db="EMBL/GenBank/DDBJ databases">
        <authorList>
            <person name="Sayadi A."/>
        </authorList>
    </citation>
    <scope>NUCLEOTIDE SEQUENCE</scope>
</reference>
<dbReference type="EMBL" id="CAKOFQ010007313">
    <property type="protein sequence ID" value="CAH1998082.1"/>
    <property type="molecule type" value="Genomic_DNA"/>
</dbReference>
<dbReference type="PROSITE" id="PS51029">
    <property type="entry name" value="MADF"/>
    <property type="match status" value="1"/>
</dbReference>
<sequence length="299" mass="33996">MVDIEKLINEIFLRTPIWDQTNHLHHNRDVISKMWQEIAASCGITIEIAKTKWKNLRDNFRAEMRKINKGKSGDAGGSQADHGSNWVWFKNLLFLKDQMVSRKMSSSLQSSCTVTTGPSCALSEDSQRDTQEIDDVTEIEENSEIEGQTPATDQDTPTASKTSSYTKRKRGSGIDYELLNLEKKKIRMIETQLAQNIPESKTEDDLYFFLMSLHKPLKDLPIDRQMFIRFKIQELLYTEIISANQYQQNTTSGLNVQNSAVNTFVPSQSTQYINPPSTSSVYSNTSASNSHDTDLLLLQ</sequence>
<evidence type="ECO:0000256" key="1">
    <source>
        <dbReference type="PROSITE-ProRule" id="PRU00371"/>
    </source>
</evidence>
<evidence type="ECO:0000256" key="2">
    <source>
        <dbReference type="SAM" id="MobiDB-lite"/>
    </source>
</evidence>
<evidence type="ECO:0000313" key="5">
    <source>
        <dbReference type="EMBL" id="CAH1998082.1"/>
    </source>
</evidence>
<feature type="compositionally biased region" description="Polar residues" evidence="2">
    <location>
        <begin position="145"/>
        <end position="165"/>
    </location>
</feature>
<dbReference type="PANTHER" id="PTHR12243">
    <property type="entry name" value="MADF DOMAIN TRANSCRIPTION FACTOR"/>
    <property type="match status" value="1"/>
</dbReference>
<dbReference type="OrthoDB" id="5984255at2759"/>
<feature type="domain" description="MADF" evidence="3">
    <location>
        <begin position="6"/>
        <end position="100"/>
    </location>
</feature>
<dbReference type="PANTHER" id="PTHR12243:SF69">
    <property type="entry name" value="SI:CH73-59F11.3"/>
    <property type="match status" value="1"/>
</dbReference>
<protein>
    <recommendedName>
        <fullName evidence="7">Transcription factor Adf-1</fullName>
    </recommendedName>
</protein>
<keyword evidence="1" id="KW-0539">Nucleus</keyword>
<evidence type="ECO:0000313" key="6">
    <source>
        <dbReference type="Proteomes" id="UP001152888"/>
    </source>
</evidence>
<proteinExistence type="predicted"/>
<evidence type="ECO:0000259" key="4">
    <source>
        <dbReference type="PROSITE" id="PS51031"/>
    </source>
</evidence>
<keyword evidence="6" id="KW-1185">Reference proteome</keyword>
<dbReference type="PROSITE" id="PS51031">
    <property type="entry name" value="BESS"/>
    <property type="match status" value="1"/>
</dbReference>
<dbReference type="GO" id="GO:0005634">
    <property type="term" value="C:nucleus"/>
    <property type="evidence" value="ECO:0007669"/>
    <property type="project" value="UniProtKB-SubCell"/>
</dbReference>
<comment type="caution">
    <text evidence="5">The sequence shown here is derived from an EMBL/GenBank/DDBJ whole genome shotgun (WGS) entry which is preliminary data.</text>
</comment>
<evidence type="ECO:0000259" key="3">
    <source>
        <dbReference type="PROSITE" id="PS51029"/>
    </source>
</evidence>
<feature type="domain" description="BESS" evidence="4">
    <location>
        <begin position="203"/>
        <end position="242"/>
    </location>
</feature>
<dbReference type="Proteomes" id="UP001152888">
    <property type="component" value="Unassembled WGS sequence"/>
</dbReference>
<dbReference type="InterPro" id="IPR006578">
    <property type="entry name" value="MADF-dom"/>
</dbReference>
<accession>A0A9P0LN48</accession>
<dbReference type="InterPro" id="IPR039353">
    <property type="entry name" value="TF_Adf1"/>
</dbReference>
<comment type="subcellular location">
    <subcellularLocation>
        <location evidence="1">Nucleus</location>
    </subcellularLocation>
</comment>
<dbReference type="InterPro" id="IPR004210">
    <property type="entry name" value="BESS_motif"/>
</dbReference>
<dbReference type="SMART" id="SM00595">
    <property type="entry name" value="MADF"/>
    <property type="match status" value="1"/>
</dbReference>
<gene>
    <name evidence="5" type="ORF">ACAOBT_LOCUS24135</name>
</gene>
<name>A0A9P0LN48_ACAOB</name>
<dbReference type="GO" id="GO:0005667">
    <property type="term" value="C:transcription regulator complex"/>
    <property type="evidence" value="ECO:0007669"/>
    <property type="project" value="TreeGrafter"/>
</dbReference>
<evidence type="ECO:0008006" key="7">
    <source>
        <dbReference type="Google" id="ProtNLM"/>
    </source>
</evidence>
<dbReference type="GO" id="GO:0003677">
    <property type="term" value="F:DNA binding"/>
    <property type="evidence" value="ECO:0007669"/>
    <property type="project" value="InterPro"/>
</dbReference>
<dbReference type="Pfam" id="PF10545">
    <property type="entry name" value="MADF_DNA_bdg"/>
    <property type="match status" value="1"/>
</dbReference>
<dbReference type="AlphaFoldDB" id="A0A9P0LN48"/>
<feature type="region of interest" description="Disordered" evidence="2">
    <location>
        <begin position="138"/>
        <end position="167"/>
    </location>
</feature>
<organism evidence="5 6">
    <name type="scientific">Acanthoscelides obtectus</name>
    <name type="common">Bean weevil</name>
    <name type="synonym">Bruchus obtectus</name>
    <dbReference type="NCBI Taxonomy" id="200917"/>
    <lineage>
        <taxon>Eukaryota</taxon>
        <taxon>Metazoa</taxon>
        <taxon>Ecdysozoa</taxon>
        <taxon>Arthropoda</taxon>
        <taxon>Hexapoda</taxon>
        <taxon>Insecta</taxon>
        <taxon>Pterygota</taxon>
        <taxon>Neoptera</taxon>
        <taxon>Endopterygota</taxon>
        <taxon>Coleoptera</taxon>
        <taxon>Polyphaga</taxon>
        <taxon>Cucujiformia</taxon>
        <taxon>Chrysomeloidea</taxon>
        <taxon>Chrysomelidae</taxon>
        <taxon>Bruchinae</taxon>
        <taxon>Bruchini</taxon>
        <taxon>Acanthoscelides</taxon>
    </lineage>
</organism>
<dbReference type="GO" id="GO:0006357">
    <property type="term" value="P:regulation of transcription by RNA polymerase II"/>
    <property type="evidence" value="ECO:0007669"/>
    <property type="project" value="TreeGrafter"/>
</dbReference>